<evidence type="ECO:0000256" key="5">
    <source>
        <dbReference type="ARBA" id="ARBA00023136"/>
    </source>
</evidence>
<keyword evidence="2" id="KW-1003">Cell membrane</keyword>
<evidence type="ECO:0000256" key="7">
    <source>
        <dbReference type="SAM" id="MobiDB-lite"/>
    </source>
</evidence>
<feature type="transmembrane region" description="Helical" evidence="8">
    <location>
        <begin position="54"/>
        <end position="72"/>
    </location>
</feature>
<feature type="transmembrane region" description="Helical" evidence="8">
    <location>
        <begin position="508"/>
        <end position="527"/>
    </location>
</feature>
<proteinExistence type="inferred from homology"/>
<feature type="transmembrane region" description="Helical" evidence="8">
    <location>
        <begin position="456"/>
        <end position="474"/>
    </location>
</feature>
<dbReference type="AlphaFoldDB" id="A0A7I7YW46"/>
<dbReference type="Proteomes" id="UP000467105">
    <property type="component" value="Chromosome"/>
</dbReference>
<dbReference type="Pfam" id="PF13515">
    <property type="entry name" value="FUSC_2"/>
    <property type="match status" value="1"/>
</dbReference>
<dbReference type="PANTHER" id="PTHR30509:SF9">
    <property type="entry name" value="MULTIDRUG RESISTANCE PROTEIN MDTO"/>
    <property type="match status" value="1"/>
</dbReference>
<accession>A0A7I7YW46</accession>
<name>A0A7I7YW46_9MYCO</name>
<evidence type="ECO:0000256" key="3">
    <source>
        <dbReference type="ARBA" id="ARBA00022692"/>
    </source>
</evidence>
<keyword evidence="3 8" id="KW-0812">Transmembrane</keyword>
<sequence length="780" mass="83482">MPGGFGVDERQVGPPGVEGPNPEATTAGRSVAALYQRAQIWTVGSDPGLLRLRMAARTTLALGCSLLVLFLLTKATGQPLTVALLGAVITMVAARSVNEPDPHQQQITMALLPLPAAASIVAAALLAPHKLAADAAFVTVVFAAVYVRRFGARGRALGMVAFMAYFFTLYLRASLRELPWLVGAVLVGTLCTYVIGTYVLPDRPERVLRATIRSLRARMAIVVDGTADALRAGSVDERRRRRMRVRVARLNETALMMQSQIEDKANPANPDRVWPGVSAERLAPWLFDAELAVEWVAIAGQRAAAAPAIPGPTRLELAGALTQLALAIRNPQRDGLRRAADRAQGILDRQPGPADAEDTGAAAVRRLVLAITAAAQATSDVRALVERTAAAHEGRDEGASARPVSPDVAGGPDVADVEDTPQPHGGLLPTTRQAIQVSVAATLAIITGELVSQSHWYWAVIAAFVIFAGTNSWGETLTKGWQRLVGTVLGVPCGVLVATLLSGHTTASLVTIFVCLFCAFYFMQVTYSLMTFWITTMLALMYGLLGEFTFDVLLLRIEETAIGAVIGVTVAILVLPTNVSTVIRRDARAFLTTLSSLIETSVATMFDDDDSASPTEQARQLDRDLQQFRLTAKPMLSGIARAGSRRSIQRGLQLFTACDRYARNLARSSEQYEDPACCRELLDAVTDAAVQIRRSIDALVCALDGARDVTIYPAADALDAAEALARQQDRDCEPGPNTQRLLTALHSLRRIERAVVAAAARLGAVAGFKVPDQAQRLPSA</sequence>
<feature type="compositionally biased region" description="Basic and acidic residues" evidence="7">
    <location>
        <begin position="389"/>
        <end position="399"/>
    </location>
</feature>
<feature type="region of interest" description="Disordered" evidence="7">
    <location>
        <begin position="1"/>
        <end position="25"/>
    </location>
</feature>
<feature type="compositionally biased region" description="Low complexity" evidence="7">
    <location>
        <begin position="12"/>
        <end position="23"/>
    </location>
</feature>
<feature type="transmembrane region" description="Helical" evidence="8">
    <location>
        <begin position="533"/>
        <end position="554"/>
    </location>
</feature>
<feature type="transmembrane region" description="Helical" evidence="8">
    <location>
        <begin position="78"/>
        <end position="95"/>
    </location>
</feature>
<dbReference type="PANTHER" id="PTHR30509">
    <property type="entry name" value="P-HYDROXYBENZOIC ACID EFFLUX PUMP SUBUNIT-RELATED"/>
    <property type="match status" value="1"/>
</dbReference>
<evidence type="ECO:0000256" key="8">
    <source>
        <dbReference type="SAM" id="Phobius"/>
    </source>
</evidence>
<gene>
    <name evidence="10" type="ORF">MPRM_31800</name>
</gene>
<keyword evidence="4 8" id="KW-1133">Transmembrane helix</keyword>
<feature type="transmembrane region" description="Helical" evidence="8">
    <location>
        <begin position="107"/>
        <end position="125"/>
    </location>
</feature>
<feature type="transmembrane region" description="Helical" evidence="8">
    <location>
        <begin position="154"/>
        <end position="172"/>
    </location>
</feature>
<evidence type="ECO:0000256" key="1">
    <source>
        <dbReference type="ARBA" id="ARBA00004651"/>
    </source>
</evidence>
<protein>
    <submittedName>
        <fullName evidence="10">Membrane protein</fullName>
    </submittedName>
</protein>
<dbReference type="InterPro" id="IPR049453">
    <property type="entry name" value="Memb_transporter_dom"/>
</dbReference>
<feature type="transmembrane region" description="Helical" evidence="8">
    <location>
        <begin position="561"/>
        <end position="579"/>
    </location>
</feature>
<comment type="subcellular location">
    <subcellularLocation>
        <location evidence="1">Cell membrane</location>
        <topology evidence="1">Multi-pass membrane protein</topology>
    </subcellularLocation>
</comment>
<evidence type="ECO:0000313" key="11">
    <source>
        <dbReference type="Proteomes" id="UP000467105"/>
    </source>
</evidence>
<evidence type="ECO:0000259" key="9">
    <source>
        <dbReference type="Pfam" id="PF13515"/>
    </source>
</evidence>
<evidence type="ECO:0000256" key="2">
    <source>
        <dbReference type="ARBA" id="ARBA00022475"/>
    </source>
</evidence>
<feature type="region of interest" description="Disordered" evidence="7">
    <location>
        <begin position="389"/>
        <end position="428"/>
    </location>
</feature>
<reference evidence="10 11" key="1">
    <citation type="journal article" date="2019" name="Emerg. Microbes Infect.">
        <title>Comprehensive subspecies identification of 175 nontuberculous mycobacteria species based on 7547 genomic profiles.</title>
        <authorList>
            <person name="Matsumoto Y."/>
            <person name="Kinjo T."/>
            <person name="Motooka D."/>
            <person name="Nabeya D."/>
            <person name="Jung N."/>
            <person name="Uechi K."/>
            <person name="Horii T."/>
            <person name="Iida T."/>
            <person name="Fujita J."/>
            <person name="Nakamura S."/>
        </authorList>
    </citation>
    <scope>NUCLEOTIDE SEQUENCE [LARGE SCALE GENOMIC DNA]</scope>
    <source>
        <strain evidence="10 11">JCM 14742</strain>
    </source>
</reference>
<organism evidence="10 11">
    <name type="scientific">Mycobacterium parmense</name>
    <dbReference type="NCBI Taxonomy" id="185642"/>
    <lineage>
        <taxon>Bacteria</taxon>
        <taxon>Bacillati</taxon>
        <taxon>Actinomycetota</taxon>
        <taxon>Actinomycetes</taxon>
        <taxon>Mycobacteriales</taxon>
        <taxon>Mycobacteriaceae</taxon>
        <taxon>Mycobacterium</taxon>
        <taxon>Mycobacterium simiae complex</taxon>
    </lineage>
</organism>
<keyword evidence="11" id="KW-1185">Reference proteome</keyword>
<dbReference type="GO" id="GO:0005886">
    <property type="term" value="C:plasma membrane"/>
    <property type="evidence" value="ECO:0007669"/>
    <property type="project" value="UniProtKB-SubCell"/>
</dbReference>
<feature type="transmembrane region" description="Helical" evidence="8">
    <location>
        <begin position="480"/>
        <end position="501"/>
    </location>
</feature>
<keyword evidence="5 8" id="KW-0472">Membrane</keyword>
<dbReference type="EMBL" id="AP022614">
    <property type="protein sequence ID" value="BBZ45899.1"/>
    <property type="molecule type" value="Genomic_DNA"/>
</dbReference>
<feature type="domain" description="Integral membrane bound transporter" evidence="9">
    <location>
        <begin position="443"/>
        <end position="570"/>
    </location>
</feature>
<evidence type="ECO:0000256" key="4">
    <source>
        <dbReference type="ARBA" id="ARBA00022989"/>
    </source>
</evidence>
<comment type="similarity">
    <text evidence="6">Belongs to the YccS/YhfK family.</text>
</comment>
<evidence type="ECO:0000313" key="10">
    <source>
        <dbReference type="EMBL" id="BBZ45899.1"/>
    </source>
</evidence>
<evidence type="ECO:0000256" key="6">
    <source>
        <dbReference type="ARBA" id="ARBA00043993"/>
    </source>
</evidence>
<feature type="transmembrane region" description="Helical" evidence="8">
    <location>
        <begin position="131"/>
        <end position="147"/>
    </location>
</feature>
<feature type="transmembrane region" description="Helical" evidence="8">
    <location>
        <begin position="178"/>
        <end position="200"/>
    </location>
</feature>